<dbReference type="AlphaFoldDB" id="A0A4V5TJJ2"/>
<name>A0A4V5TJJ2_9BACI</name>
<dbReference type="Proteomes" id="UP000308744">
    <property type="component" value="Unassembled WGS sequence"/>
</dbReference>
<sequence>MYPKTGGYNEALKDFEALNPINIKPLIDKKTGLEIGKRGQINLNGNMVDINVRSKSSGNEPTIEIIEGKYDRIKFRY</sequence>
<evidence type="ECO:0000313" key="2">
    <source>
        <dbReference type="Proteomes" id="UP000308744"/>
    </source>
</evidence>
<protein>
    <submittedName>
        <fullName evidence="1">Uncharacterized protein</fullName>
    </submittedName>
</protein>
<proteinExistence type="predicted"/>
<organism evidence="1 2">
    <name type="scientific">Lysinibacillus mangiferihumi</name>
    <dbReference type="NCBI Taxonomy" id="1130819"/>
    <lineage>
        <taxon>Bacteria</taxon>
        <taxon>Bacillati</taxon>
        <taxon>Bacillota</taxon>
        <taxon>Bacilli</taxon>
        <taxon>Bacillales</taxon>
        <taxon>Bacillaceae</taxon>
        <taxon>Lysinibacillus</taxon>
    </lineage>
</organism>
<dbReference type="EMBL" id="SZPU01000089">
    <property type="protein sequence ID" value="TKI59763.1"/>
    <property type="molecule type" value="Genomic_DNA"/>
</dbReference>
<keyword evidence="2" id="KW-1185">Reference proteome</keyword>
<comment type="caution">
    <text evidence="1">The sequence shown here is derived from an EMBL/GenBank/DDBJ whole genome shotgun (WGS) entry which is preliminary data.</text>
</comment>
<reference evidence="1 2" key="1">
    <citation type="submission" date="2019-04" db="EMBL/GenBank/DDBJ databases">
        <title>Lysinibacillus genome sequencing.</title>
        <authorList>
            <person name="Dunlap C."/>
        </authorList>
    </citation>
    <scope>NUCLEOTIDE SEQUENCE [LARGE SCALE GENOMIC DNA]</scope>
    <source>
        <strain evidence="1 2">CCTCC AB 2010389</strain>
    </source>
</reference>
<evidence type="ECO:0000313" key="1">
    <source>
        <dbReference type="EMBL" id="TKI59763.1"/>
    </source>
</evidence>
<gene>
    <name evidence="1" type="ORF">FC756_20390</name>
</gene>
<accession>A0A4V5TJJ2</accession>